<dbReference type="Proteomes" id="UP000244855">
    <property type="component" value="Unassembled WGS sequence"/>
</dbReference>
<proteinExistence type="inferred from homology"/>
<keyword evidence="2" id="KW-0560">Oxidoreductase</keyword>
<evidence type="ECO:0000313" key="4">
    <source>
        <dbReference type="Proteomes" id="UP000244855"/>
    </source>
</evidence>
<dbReference type="SUPFAM" id="SSF51735">
    <property type="entry name" value="NAD(P)-binding Rossmann-fold domains"/>
    <property type="match status" value="1"/>
</dbReference>
<dbReference type="PANTHER" id="PTHR42760">
    <property type="entry name" value="SHORT-CHAIN DEHYDROGENASES/REDUCTASES FAMILY MEMBER"/>
    <property type="match status" value="1"/>
</dbReference>
<evidence type="ECO:0000256" key="2">
    <source>
        <dbReference type="ARBA" id="ARBA00023002"/>
    </source>
</evidence>
<accession>A0A2V1DCI4</accession>
<dbReference type="InterPro" id="IPR036291">
    <property type="entry name" value="NAD(P)-bd_dom_sf"/>
</dbReference>
<dbReference type="PRINTS" id="PR00081">
    <property type="entry name" value="GDHRDH"/>
</dbReference>
<dbReference type="STRING" id="97972.A0A2V1DCI4"/>
<dbReference type="Gene3D" id="3.40.50.720">
    <property type="entry name" value="NAD(P)-binding Rossmann-like Domain"/>
    <property type="match status" value="1"/>
</dbReference>
<dbReference type="CDD" id="cd05233">
    <property type="entry name" value="SDR_c"/>
    <property type="match status" value="1"/>
</dbReference>
<comment type="similarity">
    <text evidence="1">Belongs to the short-chain dehydrogenases/reductases (SDR) family.</text>
</comment>
<gene>
    <name evidence="3" type="ORF">DM02DRAFT_600255</name>
</gene>
<dbReference type="Pfam" id="PF00106">
    <property type="entry name" value="adh_short"/>
    <property type="match status" value="1"/>
</dbReference>
<keyword evidence="4" id="KW-1185">Reference proteome</keyword>
<dbReference type="AlphaFoldDB" id="A0A2V1DCI4"/>
<evidence type="ECO:0000256" key="1">
    <source>
        <dbReference type="ARBA" id="ARBA00006484"/>
    </source>
</evidence>
<name>A0A2V1DCI4_9PLEO</name>
<dbReference type="EMBL" id="KZ805484">
    <property type="protein sequence ID" value="PVH95778.1"/>
    <property type="molecule type" value="Genomic_DNA"/>
</dbReference>
<protein>
    <submittedName>
        <fullName evidence="3">NAD(P)-binding protein</fullName>
    </submittedName>
</protein>
<dbReference type="PANTHER" id="PTHR42760:SF37">
    <property type="entry name" value="CLAVALDEHYDE DEHYDROGENASE"/>
    <property type="match status" value="1"/>
</dbReference>
<dbReference type="InterPro" id="IPR002347">
    <property type="entry name" value="SDR_fam"/>
</dbReference>
<sequence>MAAPPPWTGFTFTSKLHSAPTPKLKSLKLSGPFVVVVTGASRGIGAETAKTFARAGATGIIITATSLSNALISTKKEIETISPTIKVTALDADVSDPESALKILEAVKSEHSGRLDVLINNAAIVSTNPTAYNGDNLAAIDTSQFVDPFTVNVIGKLATIKALMPLLLATNGAKTIINMTSAASQFASNGALGYNLSQLVTNRLTEAIAESYGSRGVLAYGVHPGIVPTMPRPIGEPEGGKLFAVDDVGLCGPFLLWLVQERREWLSGRYVSANWDVDELVSKKDVIVREDKLKMRMVV</sequence>
<organism evidence="3 4">
    <name type="scientific">Periconia macrospinosa</name>
    <dbReference type="NCBI Taxonomy" id="97972"/>
    <lineage>
        <taxon>Eukaryota</taxon>
        <taxon>Fungi</taxon>
        <taxon>Dikarya</taxon>
        <taxon>Ascomycota</taxon>
        <taxon>Pezizomycotina</taxon>
        <taxon>Dothideomycetes</taxon>
        <taxon>Pleosporomycetidae</taxon>
        <taxon>Pleosporales</taxon>
        <taxon>Massarineae</taxon>
        <taxon>Periconiaceae</taxon>
        <taxon>Periconia</taxon>
    </lineage>
</organism>
<dbReference type="GO" id="GO:0016616">
    <property type="term" value="F:oxidoreductase activity, acting on the CH-OH group of donors, NAD or NADP as acceptor"/>
    <property type="evidence" value="ECO:0007669"/>
    <property type="project" value="TreeGrafter"/>
</dbReference>
<dbReference type="OrthoDB" id="1933717at2759"/>
<reference evidence="3 4" key="1">
    <citation type="journal article" date="2018" name="Sci. Rep.">
        <title>Comparative genomics provides insights into the lifestyle and reveals functional heterogeneity of dark septate endophytic fungi.</title>
        <authorList>
            <person name="Knapp D.G."/>
            <person name="Nemeth J.B."/>
            <person name="Barry K."/>
            <person name="Hainaut M."/>
            <person name="Henrissat B."/>
            <person name="Johnson J."/>
            <person name="Kuo A."/>
            <person name="Lim J.H.P."/>
            <person name="Lipzen A."/>
            <person name="Nolan M."/>
            <person name="Ohm R.A."/>
            <person name="Tamas L."/>
            <person name="Grigoriev I.V."/>
            <person name="Spatafora J.W."/>
            <person name="Nagy L.G."/>
            <person name="Kovacs G.M."/>
        </authorList>
    </citation>
    <scope>NUCLEOTIDE SEQUENCE [LARGE SCALE GENOMIC DNA]</scope>
    <source>
        <strain evidence="3 4">DSE2036</strain>
    </source>
</reference>
<evidence type="ECO:0000313" key="3">
    <source>
        <dbReference type="EMBL" id="PVH95778.1"/>
    </source>
</evidence>